<evidence type="ECO:0000256" key="2">
    <source>
        <dbReference type="ARBA" id="ARBA00034247"/>
    </source>
</evidence>
<dbReference type="SUPFAM" id="SSF55073">
    <property type="entry name" value="Nucleotide cyclase"/>
    <property type="match status" value="1"/>
</dbReference>
<keyword evidence="4" id="KW-1133">Transmembrane helix</keyword>
<evidence type="ECO:0000259" key="5">
    <source>
        <dbReference type="PROSITE" id="PS50887"/>
    </source>
</evidence>
<dbReference type="Gene3D" id="3.30.70.270">
    <property type="match status" value="1"/>
</dbReference>
<feature type="transmembrane region" description="Helical" evidence="4">
    <location>
        <begin position="167"/>
        <end position="186"/>
    </location>
</feature>
<dbReference type="Proteomes" id="UP000182769">
    <property type="component" value="Unassembled WGS sequence"/>
</dbReference>
<protein>
    <recommendedName>
        <fullName evidence="1">diguanylate cyclase</fullName>
        <ecNumber evidence="1">2.7.7.65</ecNumber>
    </recommendedName>
</protein>
<evidence type="ECO:0000256" key="4">
    <source>
        <dbReference type="SAM" id="Phobius"/>
    </source>
</evidence>
<dbReference type="OrthoDB" id="9812260at2"/>
<reference evidence="7" key="1">
    <citation type="submission" date="2015-08" db="EMBL/GenBank/DDBJ databases">
        <authorList>
            <person name="Varghese N."/>
        </authorList>
    </citation>
    <scope>NUCLEOTIDE SEQUENCE [LARGE SCALE GENOMIC DNA]</scope>
    <source>
        <strain evidence="7">JCM 18476</strain>
    </source>
</reference>
<evidence type="ECO:0000256" key="1">
    <source>
        <dbReference type="ARBA" id="ARBA00012528"/>
    </source>
</evidence>
<dbReference type="PANTHER" id="PTHR45138">
    <property type="entry name" value="REGULATORY COMPONENTS OF SENSORY TRANSDUCTION SYSTEM"/>
    <property type="match status" value="1"/>
</dbReference>
<feature type="transmembrane region" description="Helical" evidence="4">
    <location>
        <begin position="27"/>
        <end position="46"/>
    </location>
</feature>
<organism evidence="6 7">
    <name type="scientific">Marinomonas fungiae</name>
    <dbReference type="NCBI Taxonomy" id="1137284"/>
    <lineage>
        <taxon>Bacteria</taxon>
        <taxon>Pseudomonadati</taxon>
        <taxon>Pseudomonadota</taxon>
        <taxon>Gammaproteobacteria</taxon>
        <taxon>Oceanospirillales</taxon>
        <taxon>Oceanospirillaceae</taxon>
        <taxon>Marinomonas</taxon>
    </lineage>
</organism>
<dbReference type="NCBIfam" id="TIGR00254">
    <property type="entry name" value="GGDEF"/>
    <property type="match status" value="1"/>
</dbReference>
<dbReference type="EC" id="2.7.7.65" evidence="1"/>
<dbReference type="SMART" id="SM00267">
    <property type="entry name" value="GGDEF"/>
    <property type="match status" value="1"/>
</dbReference>
<dbReference type="GO" id="GO:0052621">
    <property type="term" value="F:diguanylate cyclase activity"/>
    <property type="evidence" value="ECO:0007669"/>
    <property type="project" value="UniProtKB-EC"/>
</dbReference>
<proteinExistence type="predicted"/>
<dbReference type="InterPro" id="IPR000160">
    <property type="entry name" value="GGDEF_dom"/>
</dbReference>
<dbReference type="AlphaFoldDB" id="A0A0K6IJQ7"/>
<gene>
    <name evidence="6" type="ORF">Ga0061065_103161</name>
</gene>
<sequence length="358" mass="41273">MHKHCFNKILEWLLGNKDNPFEYTHHAVLLVAVVLYAYAAFLNYYLDVANIYNIYLQAAISLLVLIIWYLSRWKNQFRMMRFVFISVILLVSMPANWIGNGGSDGPTYIMIFGSLIYLSVSFKDLGVYRRIGQCYCILIPIPLIFIEQHYPELIFRYGTETQKQIDLMITFIIIGLFLIFMMESLATRFRLEKAKAEQLSEQLRALSEEDSLTGLYNRRILDKEYSSWKNQGRVFSLALLDLDHFKKLNDQWGHSYGDEVLVIFSALLKDIAIQNEGVAIRLGGEEFVLLLPLSSDITHQKLIQLAKRLSNTPLKHGPVSFSAGVAQDMETEGQYDLLKRADNLMYLAKENGRNLICK</sequence>
<dbReference type="InterPro" id="IPR029787">
    <property type="entry name" value="Nucleotide_cyclase"/>
</dbReference>
<dbReference type="InterPro" id="IPR050469">
    <property type="entry name" value="Diguanylate_Cyclase"/>
</dbReference>
<feature type="transmembrane region" description="Helical" evidence="4">
    <location>
        <begin position="105"/>
        <end position="122"/>
    </location>
</feature>
<dbReference type="PANTHER" id="PTHR45138:SF9">
    <property type="entry name" value="DIGUANYLATE CYCLASE DGCM-RELATED"/>
    <property type="match status" value="1"/>
</dbReference>
<name>A0A0K6IJQ7_9GAMM</name>
<dbReference type="PROSITE" id="PS50887">
    <property type="entry name" value="GGDEF"/>
    <property type="match status" value="1"/>
</dbReference>
<feature type="transmembrane region" description="Helical" evidence="4">
    <location>
        <begin position="134"/>
        <end position="151"/>
    </location>
</feature>
<dbReference type="EMBL" id="CYHG01000003">
    <property type="protein sequence ID" value="CUB03311.1"/>
    <property type="molecule type" value="Genomic_DNA"/>
</dbReference>
<accession>A0A0K6IJQ7</accession>
<keyword evidence="7" id="KW-1185">Reference proteome</keyword>
<keyword evidence="4" id="KW-0812">Transmembrane</keyword>
<evidence type="ECO:0000256" key="3">
    <source>
        <dbReference type="SAM" id="Coils"/>
    </source>
</evidence>
<dbReference type="Pfam" id="PF00990">
    <property type="entry name" value="GGDEF"/>
    <property type="match status" value="1"/>
</dbReference>
<dbReference type="CDD" id="cd01949">
    <property type="entry name" value="GGDEF"/>
    <property type="match status" value="1"/>
</dbReference>
<evidence type="ECO:0000313" key="7">
    <source>
        <dbReference type="Proteomes" id="UP000182769"/>
    </source>
</evidence>
<dbReference type="RefSeq" id="WP_055462274.1">
    <property type="nucleotide sequence ID" value="NZ_CYHG01000003.1"/>
</dbReference>
<keyword evidence="3" id="KW-0175">Coiled coil</keyword>
<keyword evidence="4" id="KW-0472">Membrane</keyword>
<dbReference type="InterPro" id="IPR043128">
    <property type="entry name" value="Rev_trsase/Diguanyl_cyclase"/>
</dbReference>
<feature type="coiled-coil region" evidence="3">
    <location>
        <begin position="182"/>
        <end position="209"/>
    </location>
</feature>
<dbReference type="STRING" id="1137284.GCA_001418205_01160"/>
<feature type="transmembrane region" description="Helical" evidence="4">
    <location>
        <begin position="82"/>
        <end position="99"/>
    </location>
</feature>
<comment type="catalytic activity">
    <reaction evidence="2">
        <text>2 GTP = 3',3'-c-di-GMP + 2 diphosphate</text>
        <dbReference type="Rhea" id="RHEA:24898"/>
        <dbReference type="ChEBI" id="CHEBI:33019"/>
        <dbReference type="ChEBI" id="CHEBI:37565"/>
        <dbReference type="ChEBI" id="CHEBI:58805"/>
        <dbReference type="EC" id="2.7.7.65"/>
    </reaction>
</comment>
<evidence type="ECO:0000313" key="6">
    <source>
        <dbReference type="EMBL" id="CUB03311.1"/>
    </source>
</evidence>
<feature type="transmembrane region" description="Helical" evidence="4">
    <location>
        <begin position="52"/>
        <end position="70"/>
    </location>
</feature>
<feature type="domain" description="GGDEF" evidence="5">
    <location>
        <begin position="233"/>
        <end position="358"/>
    </location>
</feature>